<sequence>YYISQSRTVRFTSFGMLKLLWPSIFTICMKLAISPANGFDRNPTNPGSGMNFYGEIPDTSVLRRPEVLIFGPNDCSENFNNGRSSFFNDPDFYCETSEPIQCDYSCPYRKYNGSCNNPHIPRLGMSEICYLRLTPAYYEGKGGVRKSVTGDPLPEPRDISLNILKDIHLPTAEVTYLFTAHGQIIAHDLTRAIQPPTNCCKPENAKKAECTMSISVRPDDPFYSQFNKTCLNFQRSNQCTLCKTGKIT</sequence>
<comment type="caution">
    <text evidence="2">The sequence shown here is derived from an EMBL/GenBank/DDBJ whole genome shotgun (WGS) entry which is preliminary data.</text>
</comment>
<accession>A0A4Y2RDE2</accession>
<gene>
    <name evidence="2" type="ORF">AVEN_59504_1</name>
</gene>
<dbReference type="InterPro" id="IPR037120">
    <property type="entry name" value="Haem_peroxidase_sf_animal"/>
</dbReference>
<dbReference type="Gene3D" id="1.10.640.10">
    <property type="entry name" value="Haem peroxidase domain superfamily, animal type"/>
    <property type="match status" value="1"/>
</dbReference>
<dbReference type="EMBL" id="BGPR01016639">
    <property type="protein sequence ID" value="GBN73691.1"/>
    <property type="molecule type" value="Genomic_DNA"/>
</dbReference>
<keyword evidence="3" id="KW-1185">Reference proteome</keyword>
<keyword evidence="1" id="KW-0560">Oxidoreductase</keyword>
<evidence type="ECO:0000313" key="3">
    <source>
        <dbReference type="Proteomes" id="UP000499080"/>
    </source>
</evidence>
<dbReference type="GO" id="GO:0020037">
    <property type="term" value="F:heme binding"/>
    <property type="evidence" value="ECO:0007669"/>
    <property type="project" value="InterPro"/>
</dbReference>
<evidence type="ECO:0000313" key="2">
    <source>
        <dbReference type="EMBL" id="GBN73691.1"/>
    </source>
</evidence>
<dbReference type="InterPro" id="IPR010255">
    <property type="entry name" value="Haem_peroxidase_sf"/>
</dbReference>
<keyword evidence="1" id="KW-0575">Peroxidase</keyword>
<feature type="non-terminal residue" evidence="2">
    <location>
        <position position="1"/>
    </location>
</feature>
<dbReference type="Proteomes" id="UP000499080">
    <property type="component" value="Unassembled WGS sequence"/>
</dbReference>
<dbReference type="SUPFAM" id="SSF48113">
    <property type="entry name" value="Heme-dependent peroxidases"/>
    <property type="match status" value="1"/>
</dbReference>
<proteinExistence type="predicted"/>
<reference evidence="2 3" key="1">
    <citation type="journal article" date="2019" name="Sci. Rep.">
        <title>Orb-weaving spider Araneus ventricosus genome elucidates the spidroin gene catalogue.</title>
        <authorList>
            <person name="Kono N."/>
            <person name="Nakamura H."/>
            <person name="Ohtoshi R."/>
            <person name="Moran D.A.P."/>
            <person name="Shinohara A."/>
            <person name="Yoshida Y."/>
            <person name="Fujiwara M."/>
            <person name="Mori M."/>
            <person name="Tomita M."/>
            <person name="Arakawa K."/>
        </authorList>
    </citation>
    <scope>NUCLEOTIDE SEQUENCE [LARGE SCALE GENOMIC DNA]</scope>
</reference>
<protein>
    <submittedName>
        <fullName evidence="2">Uncharacterized protein</fullName>
    </submittedName>
</protein>
<name>A0A4Y2RDE2_ARAVE</name>
<evidence type="ECO:0000256" key="1">
    <source>
        <dbReference type="ARBA" id="ARBA00022559"/>
    </source>
</evidence>
<dbReference type="PROSITE" id="PS50292">
    <property type="entry name" value="PEROXIDASE_3"/>
    <property type="match status" value="1"/>
</dbReference>
<dbReference type="GO" id="GO:0006979">
    <property type="term" value="P:response to oxidative stress"/>
    <property type="evidence" value="ECO:0007669"/>
    <property type="project" value="InterPro"/>
</dbReference>
<dbReference type="InterPro" id="IPR019791">
    <property type="entry name" value="Haem_peroxidase_animal"/>
</dbReference>
<dbReference type="PANTHER" id="PTHR11475:SF143">
    <property type="entry name" value="PUTATIVE-RELATED"/>
    <property type="match status" value="1"/>
</dbReference>
<organism evidence="2 3">
    <name type="scientific">Araneus ventricosus</name>
    <name type="common">Orbweaver spider</name>
    <name type="synonym">Epeira ventricosa</name>
    <dbReference type="NCBI Taxonomy" id="182803"/>
    <lineage>
        <taxon>Eukaryota</taxon>
        <taxon>Metazoa</taxon>
        <taxon>Ecdysozoa</taxon>
        <taxon>Arthropoda</taxon>
        <taxon>Chelicerata</taxon>
        <taxon>Arachnida</taxon>
        <taxon>Araneae</taxon>
        <taxon>Araneomorphae</taxon>
        <taxon>Entelegynae</taxon>
        <taxon>Araneoidea</taxon>
        <taxon>Araneidae</taxon>
        <taxon>Araneus</taxon>
    </lineage>
</organism>
<dbReference type="AlphaFoldDB" id="A0A4Y2RDE2"/>
<dbReference type="PANTHER" id="PTHR11475">
    <property type="entry name" value="OXIDASE/PEROXIDASE"/>
    <property type="match status" value="1"/>
</dbReference>
<dbReference type="GO" id="GO:0004601">
    <property type="term" value="F:peroxidase activity"/>
    <property type="evidence" value="ECO:0007669"/>
    <property type="project" value="UniProtKB-KW"/>
</dbReference>
<dbReference type="OrthoDB" id="823504at2759"/>
<dbReference type="Pfam" id="PF03098">
    <property type="entry name" value="An_peroxidase"/>
    <property type="match status" value="1"/>
</dbReference>